<dbReference type="AlphaFoldDB" id="A0A162J8K7"/>
<keyword evidence="8 12" id="KW-0963">Cytoplasm</keyword>
<dbReference type="PATRIC" id="fig|1538.10.peg.995"/>
<dbReference type="NCBIfam" id="NF002634">
    <property type="entry name" value="PRK02304.1-3"/>
    <property type="match status" value="1"/>
</dbReference>
<dbReference type="InterPro" id="IPR000836">
    <property type="entry name" value="PRTase_dom"/>
</dbReference>
<dbReference type="FunFam" id="3.40.50.2020:FF:000004">
    <property type="entry name" value="Adenine phosphoribosyltransferase"/>
    <property type="match status" value="1"/>
</dbReference>
<dbReference type="PANTHER" id="PTHR11776:SF7">
    <property type="entry name" value="PHOSPHORIBOSYLTRANSFERASE DOMAIN-CONTAINING PROTEIN"/>
    <property type="match status" value="1"/>
</dbReference>
<evidence type="ECO:0000256" key="3">
    <source>
        <dbReference type="ARBA" id="ARBA00004496"/>
    </source>
</evidence>
<comment type="function">
    <text evidence="2 12">Catalyzes a salvage reaction resulting in the formation of AMP, that is energically less costly than de novo synthesis.</text>
</comment>
<comment type="similarity">
    <text evidence="5 12">Belongs to the purine/pyrimidine phosphoribosyltransferase family.</text>
</comment>
<dbReference type="GO" id="GO:0044209">
    <property type="term" value="P:AMP salvage"/>
    <property type="evidence" value="ECO:0007669"/>
    <property type="project" value="UniProtKB-UniRule"/>
</dbReference>
<evidence type="ECO:0000256" key="2">
    <source>
        <dbReference type="ARBA" id="ARBA00003968"/>
    </source>
</evidence>
<evidence type="ECO:0000256" key="4">
    <source>
        <dbReference type="ARBA" id="ARBA00004659"/>
    </source>
</evidence>
<dbReference type="EC" id="2.4.2.7" evidence="7 12"/>
<dbReference type="Pfam" id="PF00156">
    <property type="entry name" value="Pribosyltran"/>
    <property type="match status" value="1"/>
</dbReference>
<gene>
    <name evidence="12 14" type="primary">apt</name>
    <name evidence="14" type="ORF">WY13_00500</name>
</gene>
<feature type="domain" description="Phosphoribosyltransferase" evidence="13">
    <location>
        <begin position="36"/>
        <end position="164"/>
    </location>
</feature>
<dbReference type="HAMAP" id="MF_00004">
    <property type="entry name" value="Aden_phosphoribosyltr"/>
    <property type="match status" value="1"/>
</dbReference>
<dbReference type="InterPro" id="IPR005764">
    <property type="entry name" value="Ade_phspho_trans"/>
</dbReference>
<evidence type="ECO:0000256" key="8">
    <source>
        <dbReference type="ARBA" id="ARBA00022490"/>
    </source>
</evidence>
<comment type="subcellular location">
    <subcellularLocation>
        <location evidence="3 12">Cytoplasm</location>
    </subcellularLocation>
</comment>
<comment type="catalytic activity">
    <reaction evidence="1 12">
        <text>AMP + diphosphate = 5-phospho-alpha-D-ribose 1-diphosphate + adenine</text>
        <dbReference type="Rhea" id="RHEA:16609"/>
        <dbReference type="ChEBI" id="CHEBI:16708"/>
        <dbReference type="ChEBI" id="CHEBI:33019"/>
        <dbReference type="ChEBI" id="CHEBI:58017"/>
        <dbReference type="ChEBI" id="CHEBI:456215"/>
        <dbReference type="EC" id="2.4.2.7"/>
    </reaction>
</comment>
<name>A0A162J8K7_9CLOT</name>
<dbReference type="NCBIfam" id="NF002636">
    <property type="entry name" value="PRK02304.1-5"/>
    <property type="match status" value="1"/>
</dbReference>
<evidence type="ECO:0000313" key="14">
    <source>
        <dbReference type="EMBL" id="OAA91855.1"/>
    </source>
</evidence>
<evidence type="ECO:0000256" key="12">
    <source>
        <dbReference type="HAMAP-Rule" id="MF_00004"/>
    </source>
</evidence>
<sequence>MDLKDRIRVIDGFPKEGISFKDITTLLQDKTAFKYTVNKIARYLKNKHIDVVVGPEARGFLFGAPIAYAIGAGFVPIRKKGKLPYDTFSVSYDLEYGSDILEMHKDAIKKGDRVVIIDDLLATGGTTASVVKLIEQAGGEVVTIGFVIELTDLKGREKLEGYDVISLTKYNV</sequence>
<dbReference type="CDD" id="cd06223">
    <property type="entry name" value="PRTases_typeI"/>
    <property type="match status" value="1"/>
</dbReference>
<dbReference type="InterPro" id="IPR029057">
    <property type="entry name" value="PRTase-like"/>
</dbReference>
<evidence type="ECO:0000256" key="9">
    <source>
        <dbReference type="ARBA" id="ARBA00022676"/>
    </source>
</evidence>
<comment type="caution">
    <text evidence="14">The sequence shown here is derived from an EMBL/GenBank/DDBJ whole genome shotgun (WGS) entry which is preliminary data.</text>
</comment>
<evidence type="ECO:0000256" key="1">
    <source>
        <dbReference type="ARBA" id="ARBA00000868"/>
    </source>
</evidence>
<evidence type="ECO:0000256" key="6">
    <source>
        <dbReference type="ARBA" id="ARBA00011738"/>
    </source>
</evidence>
<organism evidence="14 15">
    <name type="scientific">Clostridium ljungdahlii</name>
    <dbReference type="NCBI Taxonomy" id="1538"/>
    <lineage>
        <taxon>Bacteria</taxon>
        <taxon>Bacillati</taxon>
        <taxon>Bacillota</taxon>
        <taxon>Clostridia</taxon>
        <taxon>Eubacteriales</taxon>
        <taxon>Clostridiaceae</taxon>
        <taxon>Clostridium</taxon>
    </lineage>
</organism>
<dbReference type="GO" id="GO:0006166">
    <property type="term" value="P:purine ribonucleoside salvage"/>
    <property type="evidence" value="ECO:0007669"/>
    <property type="project" value="UniProtKB-UniRule"/>
</dbReference>
<proteinExistence type="inferred from homology"/>
<comment type="pathway">
    <text evidence="4 12">Purine metabolism; AMP biosynthesis via salvage pathway; AMP from adenine: step 1/1.</text>
</comment>
<dbReference type="GO" id="GO:0003999">
    <property type="term" value="F:adenine phosphoribosyltransferase activity"/>
    <property type="evidence" value="ECO:0007669"/>
    <property type="project" value="UniProtKB-UniRule"/>
</dbReference>
<dbReference type="RefSeq" id="WP_063554118.1">
    <property type="nucleotide sequence ID" value="NZ_LITT01000004.1"/>
</dbReference>
<evidence type="ECO:0000256" key="11">
    <source>
        <dbReference type="ARBA" id="ARBA00022726"/>
    </source>
</evidence>
<dbReference type="NCBIfam" id="NF002633">
    <property type="entry name" value="PRK02304.1-2"/>
    <property type="match status" value="1"/>
</dbReference>
<evidence type="ECO:0000256" key="5">
    <source>
        <dbReference type="ARBA" id="ARBA00008391"/>
    </source>
</evidence>
<dbReference type="UniPathway" id="UPA00588">
    <property type="reaction ID" value="UER00646"/>
</dbReference>
<comment type="subunit">
    <text evidence="6 12">Homodimer.</text>
</comment>
<dbReference type="InterPro" id="IPR050120">
    <property type="entry name" value="Adenine_PRTase"/>
</dbReference>
<evidence type="ECO:0000256" key="7">
    <source>
        <dbReference type="ARBA" id="ARBA00011893"/>
    </source>
</evidence>
<dbReference type="GO" id="GO:0006168">
    <property type="term" value="P:adenine salvage"/>
    <property type="evidence" value="ECO:0007669"/>
    <property type="project" value="InterPro"/>
</dbReference>
<evidence type="ECO:0000259" key="13">
    <source>
        <dbReference type="Pfam" id="PF00156"/>
    </source>
</evidence>
<reference evidence="14 15" key="1">
    <citation type="journal article" date="2015" name="Biotechnol. Bioeng.">
        <title>Genome sequence and phenotypic characterization of Caulobacter segnis.</title>
        <authorList>
            <person name="Patel S."/>
            <person name="Fletcher B."/>
            <person name="Scott D.C."/>
            <person name="Ely B."/>
        </authorList>
    </citation>
    <scope>NUCLEOTIDE SEQUENCE [LARGE SCALE GENOMIC DNA]</scope>
    <source>
        <strain evidence="14 15">ERI-2</strain>
    </source>
</reference>
<accession>A0A162J8K7</accession>
<evidence type="ECO:0000256" key="10">
    <source>
        <dbReference type="ARBA" id="ARBA00022679"/>
    </source>
</evidence>
<evidence type="ECO:0000313" key="15">
    <source>
        <dbReference type="Proteomes" id="UP000077407"/>
    </source>
</evidence>
<dbReference type="SUPFAM" id="SSF53271">
    <property type="entry name" value="PRTase-like"/>
    <property type="match status" value="1"/>
</dbReference>
<dbReference type="GO" id="GO:0005737">
    <property type="term" value="C:cytoplasm"/>
    <property type="evidence" value="ECO:0007669"/>
    <property type="project" value="UniProtKB-SubCell"/>
</dbReference>
<dbReference type="Proteomes" id="UP000077407">
    <property type="component" value="Unassembled WGS sequence"/>
</dbReference>
<dbReference type="PANTHER" id="PTHR11776">
    <property type="entry name" value="ADENINE PHOSPHORIBOSYLTRANSFERASE"/>
    <property type="match status" value="1"/>
</dbReference>
<dbReference type="Gene3D" id="3.40.50.2020">
    <property type="match status" value="1"/>
</dbReference>
<dbReference type="NCBIfam" id="TIGR01090">
    <property type="entry name" value="apt"/>
    <property type="match status" value="1"/>
</dbReference>
<keyword evidence="11 12" id="KW-0660">Purine salvage</keyword>
<keyword evidence="10 12" id="KW-0808">Transferase</keyword>
<dbReference type="OrthoDB" id="9803963at2"/>
<keyword evidence="9 12" id="KW-0328">Glycosyltransferase</keyword>
<dbReference type="EMBL" id="LITT01000004">
    <property type="protein sequence ID" value="OAA91855.1"/>
    <property type="molecule type" value="Genomic_DNA"/>
</dbReference>
<protein>
    <recommendedName>
        <fullName evidence="7 12">Adenine phosphoribosyltransferase</fullName>
        <shortName evidence="12">APRT</shortName>
        <ecNumber evidence="7 12">2.4.2.7</ecNumber>
    </recommendedName>
</protein>